<dbReference type="InterPro" id="IPR050859">
    <property type="entry name" value="Class-I_PLP-dep_aminotransf"/>
</dbReference>
<dbReference type="InterPro" id="IPR015421">
    <property type="entry name" value="PyrdxlP-dep_Trfase_major"/>
</dbReference>
<protein>
    <recommendedName>
        <fullName evidence="5">Aminotransferase class I/classII large domain-containing protein</fullName>
    </recommendedName>
</protein>
<dbReference type="PANTHER" id="PTHR42790:SF19">
    <property type="entry name" value="KYNURENINE_ALPHA-AMINOADIPATE AMINOTRANSFERASE, MITOCHONDRIAL"/>
    <property type="match status" value="1"/>
</dbReference>
<evidence type="ECO:0000259" key="5">
    <source>
        <dbReference type="Pfam" id="PF00155"/>
    </source>
</evidence>
<dbReference type="Pfam" id="PF00155">
    <property type="entry name" value="Aminotran_1_2"/>
    <property type="match status" value="1"/>
</dbReference>
<keyword evidence="4" id="KW-0663">Pyridoxal phosphate</keyword>
<keyword evidence="3" id="KW-0808">Transferase</keyword>
<evidence type="ECO:0000313" key="6">
    <source>
        <dbReference type="EMBL" id="KKQ65412.1"/>
    </source>
</evidence>
<dbReference type="EMBL" id="LBUP01000011">
    <property type="protein sequence ID" value="KKQ65412.1"/>
    <property type="molecule type" value="Genomic_DNA"/>
</dbReference>
<organism evidence="6 7">
    <name type="scientific">Candidatus Daviesbacteria bacterium GW2011_GWA2_38_24</name>
    <dbReference type="NCBI Taxonomy" id="1618422"/>
    <lineage>
        <taxon>Bacteria</taxon>
        <taxon>Candidatus Daviesiibacteriota</taxon>
    </lineage>
</organism>
<sequence>MKRVYNLNWGFIDETYSPRFLPQLLKEALTDKNYEILQYIEAEGLDELRKMGCNFLSVNNQVSAKLSELMVTSGSISGIDMVSRVILHGKYDSIVFEPTYDIAIECLKINSRFVHGVRFSEGGSLSVSAWNKFERLAKKRSTKLVYIIPNFNNPNSVVLTKSDREKILSICRVNDIVIIEDDPYSIYNYSENKLPDNIISLDKDKTNTVYLSTFSKILYPGIRLGFLVTNQELLSKILHIQRYTITSANLISQGILLCAFKNKIITRSAKHYYDVIRGKRDLIFSEIDKNCLGEELDIAPNKGGMFIWARIKKEVNTTSLLADVTRFGVTYVPGSVYYINGDDHRHIRLCYSHIEKSDIPESIKRLKKALLNA</sequence>
<name>A0A0G0JFB0_9BACT</name>
<dbReference type="SUPFAM" id="SSF53383">
    <property type="entry name" value="PLP-dependent transferases"/>
    <property type="match status" value="1"/>
</dbReference>
<evidence type="ECO:0000256" key="3">
    <source>
        <dbReference type="ARBA" id="ARBA00022679"/>
    </source>
</evidence>
<evidence type="ECO:0000256" key="1">
    <source>
        <dbReference type="ARBA" id="ARBA00001933"/>
    </source>
</evidence>
<evidence type="ECO:0000256" key="4">
    <source>
        <dbReference type="ARBA" id="ARBA00022898"/>
    </source>
</evidence>
<dbReference type="InterPro" id="IPR004839">
    <property type="entry name" value="Aminotransferase_I/II_large"/>
</dbReference>
<evidence type="ECO:0000256" key="2">
    <source>
        <dbReference type="ARBA" id="ARBA00022576"/>
    </source>
</evidence>
<dbReference type="InterPro" id="IPR015422">
    <property type="entry name" value="PyrdxlP-dep_Trfase_small"/>
</dbReference>
<feature type="domain" description="Aminotransferase class I/classII large" evidence="5">
    <location>
        <begin position="24"/>
        <end position="366"/>
    </location>
</feature>
<dbReference type="GO" id="GO:0030170">
    <property type="term" value="F:pyridoxal phosphate binding"/>
    <property type="evidence" value="ECO:0007669"/>
    <property type="project" value="InterPro"/>
</dbReference>
<dbReference type="CDD" id="cd00609">
    <property type="entry name" value="AAT_like"/>
    <property type="match status" value="1"/>
</dbReference>
<proteinExistence type="predicted"/>
<dbReference type="GO" id="GO:0008483">
    <property type="term" value="F:transaminase activity"/>
    <property type="evidence" value="ECO:0007669"/>
    <property type="project" value="UniProtKB-KW"/>
</dbReference>
<comment type="cofactor">
    <cofactor evidence="1">
        <name>pyridoxal 5'-phosphate</name>
        <dbReference type="ChEBI" id="CHEBI:597326"/>
    </cofactor>
</comment>
<dbReference type="Proteomes" id="UP000034235">
    <property type="component" value="Unassembled WGS sequence"/>
</dbReference>
<evidence type="ECO:0000313" key="7">
    <source>
        <dbReference type="Proteomes" id="UP000034235"/>
    </source>
</evidence>
<dbReference type="AlphaFoldDB" id="A0A0G0JFB0"/>
<keyword evidence="2" id="KW-0032">Aminotransferase</keyword>
<dbReference type="PANTHER" id="PTHR42790">
    <property type="entry name" value="AMINOTRANSFERASE"/>
    <property type="match status" value="1"/>
</dbReference>
<dbReference type="InterPro" id="IPR015424">
    <property type="entry name" value="PyrdxlP-dep_Trfase"/>
</dbReference>
<dbReference type="Gene3D" id="3.90.1150.10">
    <property type="entry name" value="Aspartate Aminotransferase, domain 1"/>
    <property type="match status" value="1"/>
</dbReference>
<dbReference type="Gene3D" id="3.40.640.10">
    <property type="entry name" value="Type I PLP-dependent aspartate aminotransferase-like (Major domain)"/>
    <property type="match status" value="1"/>
</dbReference>
<comment type="caution">
    <text evidence="6">The sequence shown here is derived from an EMBL/GenBank/DDBJ whole genome shotgun (WGS) entry which is preliminary data.</text>
</comment>
<gene>
    <name evidence="6" type="ORF">US86_C0011G0011</name>
</gene>
<reference evidence="6 7" key="1">
    <citation type="journal article" date="2015" name="Nature">
        <title>rRNA introns, odd ribosomes, and small enigmatic genomes across a large radiation of phyla.</title>
        <authorList>
            <person name="Brown C.T."/>
            <person name="Hug L.A."/>
            <person name="Thomas B.C."/>
            <person name="Sharon I."/>
            <person name="Castelle C.J."/>
            <person name="Singh A."/>
            <person name="Wilkins M.J."/>
            <person name="Williams K.H."/>
            <person name="Banfield J.F."/>
        </authorList>
    </citation>
    <scope>NUCLEOTIDE SEQUENCE [LARGE SCALE GENOMIC DNA]</scope>
</reference>
<accession>A0A0G0JFB0</accession>
<dbReference type="GO" id="GO:1901605">
    <property type="term" value="P:alpha-amino acid metabolic process"/>
    <property type="evidence" value="ECO:0007669"/>
    <property type="project" value="TreeGrafter"/>
</dbReference>